<keyword evidence="2" id="KW-1185">Reference proteome</keyword>
<accession>A0A9N8K646</accession>
<evidence type="ECO:0000313" key="2">
    <source>
        <dbReference type="Proteomes" id="UP000714618"/>
    </source>
</evidence>
<dbReference type="Gene3D" id="3.50.4.10">
    <property type="entry name" value="Hepatocyte Growth Factor"/>
    <property type="match status" value="1"/>
</dbReference>
<dbReference type="PANTHER" id="PTHR36578">
    <property type="entry name" value="CHROMOSOME 15, WHOLE GENOME SHOTGUN SEQUENCE"/>
    <property type="match status" value="1"/>
</dbReference>
<reference evidence="1" key="1">
    <citation type="submission" date="2020-06" db="EMBL/GenBank/DDBJ databases">
        <authorList>
            <person name="Onetto C."/>
        </authorList>
    </citation>
    <scope>NUCLEOTIDE SEQUENCE</scope>
</reference>
<dbReference type="PANTHER" id="PTHR36578:SF1">
    <property type="entry name" value="APPLE DOMAIN-CONTAINING PROTEIN"/>
    <property type="match status" value="1"/>
</dbReference>
<gene>
    <name evidence="1" type="ORF">AWRI4233_LOCUS6161</name>
</gene>
<organism evidence="1 2">
    <name type="scientific">Aureobasidium mustum</name>
    <dbReference type="NCBI Taxonomy" id="2773714"/>
    <lineage>
        <taxon>Eukaryota</taxon>
        <taxon>Fungi</taxon>
        <taxon>Dikarya</taxon>
        <taxon>Ascomycota</taxon>
        <taxon>Pezizomycotina</taxon>
        <taxon>Dothideomycetes</taxon>
        <taxon>Dothideomycetidae</taxon>
        <taxon>Dothideales</taxon>
        <taxon>Saccotheciaceae</taxon>
        <taxon>Aureobasidium</taxon>
    </lineage>
</organism>
<dbReference type="AlphaFoldDB" id="A0A9N8K646"/>
<name>A0A9N8K646_9PEZI</name>
<dbReference type="Proteomes" id="UP000714618">
    <property type="component" value="Unassembled WGS sequence"/>
</dbReference>
<evidence type="ECO:0000313" key="1">
    <source>
        <dbReference type="EMBL" id="CAD0097303.1"/>
    </source>
</evidence>
<dbReference type="EMBL" id="CAIJEO010000007">
    <property type="protein sequence ID" value="CAD0097303.1"/>
    <property type="molecule type" value="Genomic_DNA"/>
</dbReference>
<dbReference type="OrthoDB" id="271448at2759"/>
<protein>
    <recommendedName>
        <fullName evidence="3">Apple domain-containing protein</fullName>
    </recommendedName>
</protein>
<proteinExistence type="predicted"/>
<comment type="caution">
    <text evidence="1">The sequence shown here is derived from an EMBL/GenBank/DDBJ whole genome shotgun (WGS) entry which is preliminary data.</text>
</comment>
<sequence length="767" mass="78516">MRPAILVAAYAAYASAQNLDVDAIAEADPIPTPDIPVVYSTSFDYALPSATVIAESVAYDASAAAASVSAEVAADVVDAQSTDSVTKRDTTTSCTALKALAQGDGTYISPAGTKYTVQCGTDFSGYDLAAVSGSSFANCYVQCDGYPGCVSFSFVGGSGSGTCYLKRRGAAASVNAGVDGGALYPMPTLAPNLCVAQPTGIAYKSSPDTPDAFLADPYYSSVANSAAAAPTGYSTSFTNLTASNNALGYLGYSLMNTYDPSVCASRCDKIDGCQSINVYFERDPSVDPNDSSCSNPTSYTQIKCVYWGGPVTASNAVNNGQWRNNFRVVIAGSNGYSNKSIDTPAGYTAPSYLGNAAINAPPTDCAGYNNSLAGYLWTSGPFNDGLCATACSAYSAASLANAAANGGIAQTCQFFNTYVLKADGKDAGQYCALYQQSFSSSSGTSSKTTLNGITYTFGYSYTSTNATSSGGPAIDCQVASASRIIGSSTLQPFCSTFLGFDPATTTITVTTTPSTTTTVTTNSAAVKVTTTITSTVTSLVATSTVIPQKRAADVQTPPALGLFSASIISSACALQATRASSTISSTSTATASVVTLTSTVVGNAPTSTLTVTVTTTVEATAVATPYGCSNPGACSKNTLKSFTCGNNQCACGKTKNGDNVCFTVSKCTKTCDPDTKGNNECDSGEVCVYDVCCNNSSQTSGRGVCQPLATACANPSSAHRLFRRGEMKFGEKVKRQDDAEECNALSCPGTWVDETTGDVIQGQAGQV</sequence>
<evidence type="ECO:0008006" key="3">
    <source>
        <dbReference type="Google" id="ProtNLM"/>
    </source>
</evidence>